<dbReference type="Proteomes" id="UP000002384">
    <property type="component" value="Chromosome"/>
</dbReference>
<evidence type="ECO:0000259" key="2">
    <source>
        <dbReference type="Pfam" id="PF07282"/>
    </source>
</evidence>
<protein>
    <submittedName>
        <fullName evidence="3">Transposase, IS1341 family</fullName>
    </submittedName>
</protein>
<name>B7KL65_GLOC7</name>
<dbReference type="STRING" id="65393.PCC7424_4063"/>
<evidence type="ECO:0000313" key="4">
    <source>
        <dbReference type="Proteomes" id="UP000002384"/>
    </source>
</evidence>
<dbReference type="AlphaFoldDB" id="B7KL65"/>
<dbReference type="KEGG" id="cyc:PCC7424_4063"/>
<dbReference type="NCBIfam" id="TIGR01766">
    <property type="entry name" value="IS200/IS605 family accessory protein TnpB-like domain"/>
    <property type="match status" value="1"/>
</dbReference>
<dbReference type="EMBL" id="CP001291">
    <property type="protein sequence ID" value="ACK72437.1"/>
    <property type="molecule type" value="Genomic_DNA"/>
</dbReference>
<dbReference type="PANTHER" id="PTHR30405:SF11">
    <property type="entry name" value="RNA-GUIDED DNA ENDONUCLEASE RV2885C-RELATED"/>
    <property type="match status" value="1"/>
</dbReference>
<dbReference type="GO" id="GO:0003677">
    <property type="term" value="F:DNA binding"/>
    <property type="evidence" value="ECO:0007669"/>
    <property type="project" value="UniProtKB-KW"/>
</dbReference>
<reference evidence="4" key="1">
    <citation type="journal article" date="2011" name="MBio">
        <title>Novel metabolic attributes of the genus Cyanothece, comprising a group of unicellular nitrogen-fixing Cyanobacteria.</title>
        <authorList>
            <person name="Bandyopadhyay A."/>
            <person name="Elvitigala T."/>
            <person name="Welsh E."/>
            <person name="Stockel J."/>
            <person name="Liberton M."/>
            <person name="Min H."/>
            <person name="Sherman L.A."/>
            <person name="Pakrasi H.B."/>
        </authorList>
    </citation>
    <scope>NUCLEOTIDE SEQUENCE [LARGE SCALE GENOMIC DNA]</scope>
    <source>
        <strain evidence="4">PCC 7424</strain>
    </source>
</reference>
<dbReference type="OrthoDB" id="534575at2"/>
<organism evidence="3 4">
    <name type="scientific">Gloeothece citriformis (strain PCC 7424)</name>
    <name type="common">Cyanothece sp. (strain PCC 7424)</name>
    <dbReference type="NCBI Taxonomy" id="65393"/>
    <lineage>
        <taxon>Bacteria</taxon>
        <taxon>Bacillati</taxon>
        <taxon>Cyanobacteriota</taxon>
        <taxon>Cyanophyceae</taxon>
        <taxon>Oscillatoriophycideae</taxon>
        <taxon>Chroococcales</taxon>
        <taxon>Aphanothecaceae</taxon>
        <taxon>Gloeothece</taxon>
        <taxon>Gloeothece citriformis</taxon>
    </lineage>
</organism>
<proteinExistence type="predicted"/>
<dbReference type="InterPro" id="IPR010095">
    <property type="entry name" value="Cas12f1-like_TNB"/>
</dbReference>
<keyword evidence="4" id="KW-1185">Reference proteome</keyword>
<sequence>MPEIQTITIACKLKVGSELAKEIDETFLTFAIACDWINNNTPVKLTNKTAMQSLVYQDVRAKFGLSSNLAIQALRRVCANRKTAKQKGRKVKEFSPTSVSYDARIFSFKESDWTVSLKLLHKRRKFELLIGNYHRGMLKGTNPTSATLVKRKNGDYYIHINLDKPVPEPIKTDDVIGVDLGRTDIAVTSEGDSWSGKQITDLRNHYAKMRAILQRKATKGTRTTRGRCRQLLKRLSGHEKRFQSWLNHCISRKLVDNAVANKKAIAIEDLTGIRERTNKKPRSKKDKRLGNNWAFYQLREYLTYKCLLAGVKLILVNPAYTSLTCHKCFVIGDRNGKKFTCSSCGTMDSDWNGSKNIAALGAIITRPRGTGLSWEIKREVQYIQLTLFDALGLPKTATSA</sequence>
<evidence type="ECO:0000256" key="1">
    <source>
        <dbReference type="ARBA" id="ARBA00023125"/>
    </source>
</evidence>
<evidence type="ECO:0000313" key="3">
    <source>
        <dbReference type="EMBL" id="ACK72437.1"/>
    </source>
</evidence>
<dbReference type="PANTHER" id="PTHR30405">
    <property type="entry name" value="TRANSPOSASE"/>
    <property type="match status" value="1"/>
</dbReference>
<feature type="domain" description="Cas12f1-like TNB" evidence="2">
    <location>
        <begin position="295"/>
        <end position="357"/>
    </location>
</feature>
<dbReference type="InterPro" id="IPR051399">
    <property type="entry name" value="RNA-guided_DNA_endo/Transpos"/>
</dbReference>
<gene>
    <name evidence="3" type="ordered locus">PCC7424_4063</name>
</gene>
<keyword evidence="1" id="KW-0238">DNA-binding</keyword>
<dbReference type="RefSeq" id="WP_015956022.1">
    <property type="nucleotide sequence ID" value="NC_011729.1"/>
</dbReference>
<dbReference type="NCBIfam" id="NF040570">
    <property type="entry name" value="guided_TnpB"/>
    <property type="match status" value="1"/>
</dbReference>
<dbReference type="Pfam" id="PF07282">
    <property type="entry name" value="Cas12f1-like_TNB"/>
    <property type="match status" value="1"/>
</dbReference>
<accession>B7KL65</accession>
<dbReference type="eggNOG" id="COG0675">
    <property type="taxonomic scope" value="Bacteria"/>
</dbReference>
<dbReference type="HOGENOM" id="CLU_032903_3_2_3"/>